<evidence type="ECO:0000313" key="8">
    <source>
        <dbReference type="Proteomes" id="UP000641137"/>
    </source>
</evidence>
<dbReference type="InterPro" id="IPR003439">
    <property type="entry name" value="ABC_transporter-like_ATP-bd"/>
</dbReference>
<dbReference type="InterPro" id="IPR017871">
    <property type="entry name" value="ABC_transporter-like_CS"/>
</dbReference>
<dbReference type="Pfam" id="PF00005">
    <property type="entry name" value="ABC_tran"/>
    <property type="match status" value="1"/>
</dbReference>
<dbReference type="GO" id="GO:0005315">
    <property type="term" value="F:phosphate transmembrane transporter activity"/>
    <property type="evidence" value="ECO:0007669"/>
    <property type="project" value="InterPro"/>
</dbReference>
<feature type="domain" description="ABC transporter" evidence="6">
    <location>
        <begin position="45"/>
        <end position="287"/>
    </location>
</feature>
<dbReference type="Gene3D" id="3.40.50.300">
    <property type="entry name" value="P-loop containing nucleotide triphosphate hydrolases"/>
    <property type="match status" value="1"/>
</dbReference>
<evidence type="ECO:0000256" key="5">
    <source>
        <dbReference type="ARBA" id="ARBA00022840"/>
    </source>
</evidence>
<protein>
    <submittedName>
        <fullName evidence="7">Phosphate import ATP-binding protein PstB</fullName>
    </submittedName>
</protein>
<dbReference type="PANTHER" id="PTHR43423:SF1">
    <property type="entry name" value="ABC TRANSPORTER I FAMILY MEMBER 17"/>
    <property type="match status" value="1"/>
</dbReference>
<dbReference type="GO" id="GO:0016020">
    <property type="term" value="C:membrane"/>
    <property type="evidence" value="ECO:0007669"/>
    <property type="project" value="InterPro"/>
</dbReference>
<accession>A0A8J3GH51</accession>
<evidence type="ECO:0000256" key="3">
    <source>
        <dbReference type="ARBA" id="ARBA00022592"/>
    </source>
</evidence>
<name>A0A8J3GH51_9HYPH</name>
<comment type="caution">
    <text evidence="7">The sequence shown here is derived from an EMBL/GenBank/DDBJ whole genome shotgun (WGS) entry which is preliminary data.</text>
</comment>
<organism evidence="7 8">
    <name type="scientific">Limoniibacter endophyticus</name>
    <dbReference type="NCBI Taxonomy" id="1565040"/>
    <lineage>
        <taxon>Bacteria</taxon>
        <taxon>Pseudomonadati</taxon>
        <taxon>Pseudomonadota</taxon>
        <taxon>Alphaproteobacteria</taxon>
        <taxon>Hyphomicrobiales</taxon>
        <taxon>Bartonellaceae</taxon>
        <taxon>Limoniibacter</taxon>
    </lineage>
</organism>
<evidence type="ECO:0000256" key="2">
    <source>
        <dbReference type="ARBA" id="ARBA00022448"/>
    </source>
</evidence>
<dbReference type="InterPro" id="IPR003593">
    <property type="entry name" value="AAA+_ATPase"/>
</dbReference>
<proteinExistence type="inferred from homology"/>
<evidence type="ECO:0000313" key="7">
    <source>
        <dbReference type="EMBL" id="GHC76628.1"/>
    </source>
</evidence>
<dbReference type="SUPFAM" id="SSF52540">
    <property type="entry name" value="P-loop containing nucleoside triphosphate hydrolases"/>
    <property type="match status" value="1"/>
</dbReference>
<dbReference type="GO" id="GO:0005524">
    <property type="term" value="F:ATP binding"/>
    <property type="evidence" value="ECO:0007669"/>
    <property type="project" value="UniProtKB-KW"/>
</dbReference>
<dbReference type="PROSITE" id="PS00211">
    <property type="entry name" value="ABC_TRANSPORTER_1"/>
    <property type="match status" value="1"/>
</dbReference>
<evidence type="ECO:0000256" key="4">
    <source>
        <dbReference type="ARBA" id="ARBA00022741"/>
    </source>
</evidence>
<dbReference type="PANTHER" id="PTHR43423">
    <property type="entry name" value="ABC TRANSPORTER I FAMILY MEMBER 17"/>
    <property type="match status" value="1"/>
</dbReference>
<dbReference type="CDD" id="cd03260">
    <property type="entry name" value="ABC_PstB_phosphate_transporter"/>
    <property type="match status" value="1"/>
</dbReference>
<keyword evidence="8" id="KW-1185">Reference proteome</keyword>
<dbReference type="AlphaFoldDB" id="A0A8J3GH51"/>
<dbReference type="InterPro" id="IPR027417">
    <property type="entry name" value="P-loop_NTPase"/>
</dbReference>
<keyword evidence="2" id="KW-0813">Transport</keyword>
<dbReference type="SMART" id="SM00382">
    <property type="entry name" value="AAA"/>
    <property type="match status" value="1"/>
</dbReference>
<keyword evidence="3" id="KW-0592">Phosphate transport</keyword>
<reference evidence="7" key="2">
    <citation type="submission" date="2020-09" db="EMBL/GenBank/DDBJ databases">
        <authorList>
            <person name="Sun Q."/>
            <person name="Kim S."/>
        </authorList>
    </citation>
    <scope>NUCLEOTIDE SEQUENCE</scope>
    <source>
        <strain evidence="7">KCTC 42097</strain>
    </source>
</reference>
<dbReference type="InterPro" id="IPR005670">
    <property type="entry name" value="PstB-like"/>
</dbReference>
<dbReference type="EMBL" id="BMZO01000009">
    <property type="protein sequence ID" value="GHC76628.1"/>
    <property type="molecule type" value="Genomic_DNA"/>
</dbReference>
<keyword evidence="5 7" id="KW-0067">ATP-binding</keyword>
<dbReference type="GO" id="GO:0016887">
    <property type="term" value="F:ATP hydrolysis activity"/>
    <property type="evidence" value="ECO:0007669"/>
    <property type="project" value="InterPro"/>
</dbReference>
<comment type="similarity">
    <text evidence="1">Belongs to the ABC transporter superfamily.</text>
</comment>
<gene>
    <name evidence="7" type="primary">pstB</name>
    <name evidence="7" type="ORF">GCM10010136_27480</name>
</gene>
<dbReference type="PROSITE" id="PS50893">
    <property type="entry name" value="ABC_TRANSPORTER_2"/>
    <property type="match status" value="1"/>
</dbReference>
<keyword evidence="4" id="KW-0547">Nucleotide-binding</keyword>
<dbReference type="NCBIfam" id="TIGR00972">
    <property type="entry name" value="3a0107s01c2"/>
    <property type="match status" value="1"/>
</dbReference>
<evidence type="ECO:0000259" key="6">
    <source>
        <dbReference type="PROSITE" id="PS50893"/>
    </source>
</evidence>
<evidence type="ECO:0000256" key="1">
    <source>
        <dbReference type="ARBA" id="ARBA00005417"/>
    </source>
</evidence>
<dbReference type="GO" id="GO:0035435">
    <property type="term" value="P:phosphate ion transmembrane transport"/>
    <property type="evidence" value="ECO:0007669"/>
    <property type="project" value="InterPro"/>
</dbReference>
<dbReference type="Proteomes" id="UP000641137">
    <property type="component" value="Unassembled WGS sequence"/>
</dbReference>
<sequence length="292" mass="32360">MTNDVITETNKMHMSTDKIVEQSDLYSQKGGTVRTPDQNPLPVRVTARDVKVFYGQKQALYDVSIDIPERSVTAFIGPSGCGKSTFLRCLNRMNDTIEGCRVEGQIKLDGGDIYDPQLDVVELRARVGMVFQKPNPFPKSIFENVAYGPRIHGLAKNKTDLEEIVVSSLQKASLYEEVKDRLHEAGTGLSGGQQQRLCIARAIAVSPEVILMDEPCSALDPIATAKIEELIDELRQNFTIVIVTHSMQQAARVSQRTAFFHLGVLVEEGPTDVIFTSPGEKRTQDYITGRFG</sequence>
<reference evidence="7" key="1">
    <citation type="journal article" date="2014" name="Int. J. Syst. Evol. Microbiol.">
        <title>Complete genome sequence of Corynebacterium casei LMG S-19264T (=DSM 44701T), isolated from a smear-ripened cheese.</title>
        <authorList>
            <consortium name="US DOE Joint Genome Institute (JGI-PGF)"/>
            <person name="Walter F."/>
            <person name="Albersmeier A."/>
            <person name="Kalinowski J."/>
            <person name="Ruckert C."/>
        </authorList>
    </citation>
    <scope>NUCLEOTIDE SEQUENCE</scope>
    <source>
        <strain evidence="7">KCTC 42097</strain>
    </source>
</reference>